<evidence type="ECO:0000313" key="2">
    <source>
        <dbReference type="Proteomes" id="UP000526003"/>
    </source>
</evidence>
<gene>
    <name evidence="1" type="ORF">H7995_04405</name>
</gene>
<sequence length="482" mass="53290">MSAMHDSAMNNVYHQVLTRLLSYFSRAERTALQLLIQRLLVAAGGPERMEHFKVLLAHTGTQDSCYSLALLRAAQLSIATRSPATFHLRVATLRMGTTTPAIMDSIHRSYGALFVYDDPRVEVLMVDNREVLPFSHLPALSDAGREWNRYSLLLLGHLRETGSPYEACDDGYLATGEFYGQMSRWQGGVDALVGGATARQQRQFLAGLARAAQRANLPTLAEPALSMDGLLNSLELLDNDCYHALYAEQKTVAWRPQADFDARRGTTFIDIQDLVTGNAQERWPLLNEFFGLQAEDAGLALRENDYASALLSAHCRGLQASYLEGQPYERGFAHYVQRGLLLMRKRGVPEPICQQASAPYDNPLALAERRIEANAELQQTLGLSETQLVCLLFSPFVGQGAGLEKFLRRCHPGMLVAMGELHKALQGEAAPEQVMHWMVDVSGLPINLMRVLYRRRPVLEAGVPVSSGGDVVQSLNALSARP</sequence>
<reference evidence="1 2" key="1">
    <citation type="submission" date="2020-08" db="EMBL/GenBank/DDBJ databases">
        <title>Pseudomonas sp. nov.</title>
        <authorList>
            <person name="Gieschler S."/>
            <person name="Fiedler G."/>
            <person name="Brinks E."/>
            <person name="Boehnlein C."/>
            <person name="Franz C.M.A.P."/>
            <person name="Kabisch J."/>
        </authorList>
    </citation>
    <scope>NUCLEOTIDE SEQUENCE [LARGE SCALE GENOMIC DNA]</scope>
    <source>
        <strain evidence="1 2">MBT-1</strain>
    </source>
</reference>
<protein>
    <submittedName>
        <fullName evidence="1">Uncharacterized protein</fullName>
    </submittedName>
</protein>
<accession>A0A7X1KW70</accession>
<comment type="caution">
    <text evidence="1">The sequence shown here is derived from an EMBL/GenBank/DDBJ whole genome shotgun (WGS) entry which is preliminary data.</text>
</comment>
<dbReference type="AlphaFoldDB" id="A0A7X1KW70"/>
<evidence type="ECO:0000313" key="1">
    <source>
        <dbReference type="EMBL" id="MBC2689035.1"/>
    </source>
</evidence>
<proteinExistence type="predicted"/>
<name>A0A7X1KW70_9PSED</name>
<dbReference type="Proteomes" id="UP000526003">
    <property type="component" value="Unassembled WGS sequence"/>
</dbReference>
<dbReference type="RefSeq" id="WP_182344596.1">
    <property type="nucleotide sequence ID" value="NZ_CP090311.1"/>
</dbReference>
<dbReference type="EMBL" id="JACMYG010000003">
    <property type="protein sequence ID" value="MBC2689035.1"/>
    <property type="molecule type" value="Genomic_DNA"/>
</dbReference>
<organism evidence="1 2">
    <name type="scientific">Pseudomonas kielensis</name>
    <dbReference type="NCBI Taxonomy" id="2762577"/>
    <lineage>
        <taxon>Bacteria</taxon>
        <taxon>Pseudomonadati</taxon>
        <taxon>Pseudomonadota</taxon>
        <taxon>Gammaproteobacteria</taxon>
        <taxon>Pseudomonadales</taxon>
        <taxon>Pseudomonadaceae</taxon>
        <taxon>Pseudomonas</taxon>
    </lineage>
</organism>
<keyword evidence="2" id="KW-1185">Reference proteome</keyword>